<organism evidence="6 7">
    <name type="scientific">Paroceanicella profunda</name>
    <dbReference type="NCBI Taxonomy" id="2579971"/>
    <lineage>
        <taxon>Bacteria</taxon>
        <taxon>Pseudomonadati</taxon>
        <taxon>Pseudomonadota</taxon>
        <taxon>Alphaproteobacteria</taxon>
        <taxon>Rhodobacterales</taxon>
        <taxon>Paracoccaceae</taxon>
        <taxon>Paroceanicella</taxon>
    </lineage>
</organism>
<proteinExistence type="inferred from homology"/>
<dbReference type="Pfam" id="PF00202">
    <property type="entry name" value="Aminotran_3"/>
    <property type="match status" value="1"/>
</dbReference>
<sequence>MSRVLHRAGAGPALAVSGTGSWITLASGAQVLDGAGGAAVACIGHGNRRVGAAIADQAARISYLHSAFFTSTPAEELADLLVESGGGAFARAFFVSSGSESVESALKLARQYHVERGAPSRSHVIARRQSYHGNTFGALSASGHPARRAIYEPMLMSGFSHVSPCQAYRYRPEGLSDADWVAHLAAELEAEITGVGADRVAAFVAETVVGATSGCTPAVPGYFRAMRAVCDRHGVLLVLDEIMSGMGRTGRLHAWQDEGVTPDIQTVAKGLGGGYVPIGAMLAAPKVVEALAAGSGAFVHGHTYQAHPLAARGALEVQRIIAEEDLVGRVARMAPALRARIETRLGDHPHVGDIRGRGFFLGLEFVADRATKAPFAPQTGFATLVKDAALARGLAIYPGSGTIDGTRGDHVIVAPPFTATEDELDQICERLALAVADATALLPG</sequence>
<evidence type="ECO:0000313" key="6">
    <source>
        <dbReference type="EMBL" id="QDL90428.1"/>
    </source>
</evidence>
<dbReference type="GO" id="GO:0008483">
    <property type="term" value="F:transaminase activity"/>
    <property type="evidence" value="ECO:0007669"/>
    <property type="project" value="UniProtKB-KW"/>
</dbReference>
<dbReference type="Proteomes" id="UP000305888">
    <property type="component" value="Chromosome"/>
</dbReference>
<evidence type="ECO:0000256" key="4">
    <source>
        <dbReference type="ARBA" id="ARBA00022898"/>
    </source>
</evidence>
<dbReference type="RefSeq" id="WP_138577271.1">
    <property type="nucleotide sequence ID" value="NZ_CP040818.1"/>
</dbReference>
<dbReference type="InterPro" id="IPR005814">
    <property type="entry name" value="Aminotrans_3"/>
</dbReference>
<dbReference type="PANTHER" id="PTHR43094">
    <property type="entry name" value="AMINOTRANSFERASE"/>
    <property type="match status" value="1"/>
</dbReference>
<dbReference type="Gene3D" id="3.40.640.10">
    <property type="entry name" value="Type I PLP-dependent aspartate aminotransferase-like (Major domain)"/>
    <property type="match status" value="1"/>
</dbReference>
<evidence type="ECO:0000256" key="1">
    <source>
        <dbReference type="ARBA" id="ARBA00001933"/>
    </source>
</evidence>
<dbReference type="CDD" id="cd00610">
    <property type="entry name" value="OAT_like"/>
    <property type="match status" value="1"/>
</dbReference>
<dbReference type="PANTHER" id="PTHR43094:SF1">
    <property type="entry name" value="AMINOTRANSFERASE CLASS-III"/>
    <property type="match status" value="1"/>
</dbReference>
<dbReference type="OrthoDB" id="9801834at2"/>
<evidence type="ECO:0000313" key="7">
    <source>
        <dbReference type="Proteomes" id="UP000305888"/>
    </source>
</evidence>
<dbReference type="EMBL" id="CP040818">
    <property type="protein sequence ID" value="QDL90428.1"/>
    <property type="molecule type" value="Genomic_DNA"/>
</dbReference>
<comment type="similarity">
    <text evidence="2 5">Belongs to the class-III pyridoxal-phosphate-dependent aminotransferase family.</text>
</comment>
<evidence type="ECO:0000256" key="5">
    <source>
        <dbReference type="RuleBase" id="RU003560"/>
    </source>
</evidence>
<name>A0A5B8FG54_9RHOB</name>
<dbReference type="SUPFAM" id="SSF53383">
    <property type="entry name" value="PLP-dependent transferases"/>
    <property type="match status" value="1"/>
</dbReference>
<keyword evidence="7" id="KW-1185">Reference proteome</keyword>
<keyword evidence="4 5" id="KW-0663">Pyridoxal phosphate</keyword>
<evidence type="ECO:0000256" key="3">
    <source>
        <dbReference type="ARBA" id="ARBA00022576"/>
    </source>
</evidence>
<dbReference type="InterPro" id="IPR015422">
    <property type="entry name" value="PyrdxlP-dep_Trfase_small"/>
</dbReference>
<reference evidence="6 7" key="1">
    <citation type="submission" date="2019-06" db="EMBL/GenBank/DDBJ databases">
        <title>Genome sequence of Rhodobacteraceae bacterium D4M1.</title>
        <authorList>
            <person name="Cao J."/>
        </authorList>
    </citation>
    <scope>NUCLEOTIDE SEQUENCE [LARGE SCALE GENOMIC DNA]</scope>
    <source>
        <strain evidence="6 7">D4M1</strain>
    </source>
</reference>
<dbReference type="FunFam" id="3.40.640.10:FF:000004">
    <property type="entry name" value="Acetylornithine aminotransferase"/>
    <property type="match status" value="1"/>
</dbReference>
<keyword evidence="6" id="KW-0808">Transferase</keyword>
<comment type="cofactor">
    <cofactor evidence="1">
        <name>pyridoxal 5'-phosphate</name>
        <dbReference type="ChEBI" id="CHEBI:597326"/>
    </cofactor>
</comment>
<dbReference type="NCBIfam" id="NF005685">
    <property type="entry name" value="PRK07483.1"/>
    <property type="match status" value="1"/>
</dbReference>
<dbReference type="GO" id="GO:0030170">
    <property type="term" value="F:pyridoxal phosphate binding"/>
    <property type="evidence" value="ECO:0007669"/>
    <property type="project" value="InterPro"/>
</dbReference>
<dbReference type="AlphaFoldDB" id="A0A5B8FG54"/>
<accession>A0A5B8FG54</accession>
<protein>
    <submittedName>
        <fullName evidence="6">Aspartate aminotransferase family protein</fullName>
    </submittedName>
</protein>
<dbReference type="KEGG" id="ppru:FDP22_00635"/>
<dbReference type="GO" id="GO:0005829">
    <property type="term" value="C:cytosol"/>
    <property type="evidence" value="ECO:0007669"/>
    <property type="project" value="TreeGrafter"/>
</dbReference>
<keyword evidence="3 6" id="KW-0032">Aminotransferase</keyword>
<dbReference type="InterPro" id="IPR015424">
    <property type="entry name" value="PyrdxlP-dep_Trfase"/>
</dbReference>
<dbReference type="InterPro" id="IPR015421">
    <property type="entry name" value="PyrdxlP-dep_Trfase_major"/>
</dbReference>
<gene>
    <name evidence="6" type="ORF">FDP22_00635</name>
</gene>
<dbReference type="Gene3D" id="3.90.1150.10">
    <property type="entry name" value="Aspartate Aminotransferase, domain 1"/>
    <property type="match status" value="1"/>
</dbReference>
<evidence type="ECO:0000256" key="2">
    <source>
        <dbReference type="ARBA" id="ARBA00008954"/>
    </source>
</evidence>